<evidence type="ECO:0000256" key="1">
    <source>
        <dbReference type="SAM" id="MobiDB-lite"/>
    </source>
</evidence>
<reference evidence="2 3" key="1">
    <citation type="journal article" date="2011" name="J. Bacteriol.">
        <title>Whole genome sequence of the rifamycin B-producing strain Amycolatopsis mediterranei S699.</title>
        <authorList>
            <person name="Verma M."/>
            <person name="Kaur J."/>
            <person name="Kumar M."/>
            <person name="Kumari K."/>
            <person name="Saxena A."/>
            <person name="Anand S."/>
            <person name="Nigam A."/>
            <person name="Ravi V."/>
            <person name="Raghuvanshi S."/>
            <person name="Khurana P."/>
            <person name="Tyagi A.K."/>
            <person name="Khurana J.P."/>
            <person name="Lal R."/>
        </authorList>
    </citation>
    <scope>NUCLEOTIDE SEQUENCE [LARGE SCALE GENOMIC DNA]</scope>
    <source>
        <strain evidence="2 3">S699</strain>
    </source>
</reference>
<organism evidence="2 3">
    <name type="scientific">Amycolatopsis mediterranei (strain S699)</name>
    <name type="common">Nocardia mediterranei</name>
    <dbReference type="NCBI Taxonomy" id="713604"/>
    <lineage>
        <taxon>Bacteria</taxon>
        <taxon>Bacillati</taxon>
        <taxon>Actinomycetota</taxon>
        <taxon>Actinomycetes</taxon>
        <taxon>Pseudonocardiales</taxon>
        <taxon>Pseudonocardiaceae</taxon>
        <taxon>Amycolatopsis</taxon>
    </lineage>
</organism>
<feature type="compositionally biased region" description="Basic and acidic residues" evidence="1">
    <location>
        <begin position="14"/>
        <end position="34"/>
    </location>
</feature>
<dbReference type="KEGG" id="amn:RAM_33705"/>
<proteinExistence type="predicted"/>
<protein>
    <submittedName>
        <fullName evidence="2">Uncharacterized protein</fullName>
    </submittedName>
</protein>
<name>A0A9R0P2U9_AMYMS</name>
<accession>A0A9R0P2U9</accession>
<gene>
    <name evidence="2" type="ordered locus">RAM_33705</name>
</gene>
<dbReference type="AlphaFoldDB" id="A0A9R0P2U9"/>
<dbReference type="Proteomes" id="UP000006138">
    <property type="component" value="Chromosome"/>
</dbReference>
<evidence type="ECO:0000313" key="2">
    <source>
        <dbReference type="EMBL" id="AEK45214.1"/>
    </source>
</evidence>
<evidence type="ECO:0000313" key="3">
    <source>
        <dbReference type="Proteomes" id="UP000006138"/>
    </source>
</evidence>
<keyword evidence="3" id="KW-1185">Reference proteome</keyword>
<sequence length="61" mass="6739">MTHQLPDPGDDNPDENRAPDDSPDGPREPPRRDAPQGPLEDDQARSRKGHPSGNENFRGEP</sequence>
<dbReference type="EMBL" id="CP002896">
    <property type="protein sequence ID" value="AEK45214.1"/>
    <property type="molecule type" value="Genomic_DNA"/>
</dbReference>
<feature type="region of interest" description="Disordered" evidence="1">
    <location>
        <begin position="1"/>
        <end position="61"/>
    </location>
</feature>